<dbReference type="CTD" id="66058592"/>
<reference evidence="2" key="1">
    <citation type="journal article" date="2007" name="Science">
        <title>Draft genome of the filarial nematode parasite Brugia malayi.</title>
        <authorList>
            <person name="Ghedin E."/>
            <person name="Wang S."/>
            <person name="Spiro D."/>
            <person name="Caler E."/>
            <person name="Zhao Q."/>
            <person name="Crabtree J."/>
            <person name="Allen J.E."/>
            <person name="Delcher A.L."/>
            <person name="Guiliano D.B."/>
            <person name="Miranda-Saavedra D."/>
            <person name="Angiuoli S.V."/>
            <person name="Creasy T."/>
            <person name="Amedeo P."/>
            <person name="Haas B."/>
            <person name="El-Sayed N.M."/>
            <person name="Wortman J.R."/>
            <person name="Feldblyum T."/>
            <person name="Tallon L."/>
            <person name="Schatz M."/>
            <person name="Shumway M."/>
            <person name="Koo H."/>
            <person name="Salzberg S.L."/>
            <person name="Schobel S."/>
            <person name="Pertea M."/>
            <person name="Pop M."/>
            <person name="White O."/>
            <person name="Barton G.J."/>
            <person name="Carlow C.K."/>
            <person name="Crawford M.J."/>
            <person name="Daub J."/>
            <person name="Dimmic M.W."/>
            <person name="Estes C.F."/>
            <person name="Foster J.M."/>
            <person name="Ganatra M."/>
            <person name="Gregory W.F."/>
            <person name="Johnson N.M."/>
            <person name="Jin J."/>
            <person name="Komuniecki R."/>
            <person name="Korf I."/>
            <person name="Kumar S."/>
            <person name="Laney S."/>
            <person name="Li B.W."/>
            <person name="Li W."/>
            <person name="Lindblom T.H."/>
            <person name="Lustigman S."/>
            <person name="Ma D."/>
            <person name="Maina C.V."/>
            <person name="Martin D.M."/>
            <person name="McCarter J.P."/>
            <person name="McReynolds L."/>
            <person name="Mitreva M."/>
            <person name="Nutman T.B."/>
            <person name="Parkinson J."/>
            <person name="Peregrin-Alvarez J.M."/>
            <person name="Poole C."/>
            <person name="Ren Q."/>
            <person name="Saunders L."/>
            <person name="Sluder A.E."/>
            <person name="Smith K."/>
            <person name="Stanke M."/>
            <person name="Unnasch T.R."/>
            <person name="Ware J."/>
            <person name="Wei A.D."/>
            <person name="Weil G."/>
            <person name="Williams D.J."/>
            <person name="Zhang Y."/>
            <person name="Williams S.A."/>
            <person name="Fraser-Liggett C."/>
            <person name="Slatko B."/>
            <person name="Blaxter M.L."/>
            <person name="Scott A.L."/>
        </authorList>
    </citation>
    <scope>NUCLEOTIDE SEQUENCE</scope>
    <source>
        <strain evidence="2">FR3</strain>
    </source>
</reference>
<dbReference type="OrthoDB" id="5834449at2759"/>
<dbReference type="WBParaSite" id="Bm17098.1">
    <property type="protein sequence ID" value="Bm17098.1"/>
    <property type="gene ID" value="WBGene00268242"/>
</dbReference>
<dbReference type="GeneID" id="66058592"/>
<name>A0A4E9FS84_BRUMA</name>
<accession>A0A5S6PCH8</accession>
<reference evidence="1" key="2">
    <citation type="submission" date="2019-04" db="EMBL/GenBank/DDBJ databases">
        <authorList>
            <person name="Howe K."/>
            <person name="Paulini M."/>
            <person name="Williams G."/>
        </authorList>
    </citation>
    <scope>NUCLEOTIDE SEQUENCE [LARGE SCALE GENOMIC DNA]</scope>
    <source>
        <strain evidence="1">FR3</strain>
    </source>
</reference>
<evidence type="ECO:0000313" key="2">
    <source>
        <dbReference type="Proteomes" id="UP000006672"/>
    </source>
</evidence>
<reference evidence="3" key="3">
    <citation type="submission" date="2019-12" db="UniProtKB">
        <authorList>
            <consortium name="WormBaseParasite"/>
        </authorList>
    </citation>
    <scope>IDENTIFICATION</scope>
</reference>
<dbReference type="KEGG" id="bmy:BM_BM17098"/>
<gene>
    <name evidence="1 3" type="primary">Bm17098</name>
    <name evidence="1" type="ORF">BM_BM17098</name>
</gene>
<dbReference type="EMBL" id="CAAKNF010000001">
    <property type="protein sequence ID" value="VIO99786.1"/>
    <property type="molecule type" value="Genomic_DNA"/>
</dbReference>
<sequence>MASEVDASSLASIIELNDALVDSEWFCPGEIHSIIPTGNKWSKRKRKIEANKFHDNTHSNCLFYMRWYEAYKIRALKQRFEQYKIDEIQSFIKQKIQKMNDVVRDEEIKLRLISSVILKPDHMQTARIIAAIISLAKSKFSSKVEL</sequence>
<dbReference type="RefSeq" id="XP_042938663.1">
    <property type="nucleotide sequence ID" value="XM_043082729.1"/>
</dbReference>
<dbReference type="AlphaFoldDB" id="A0A4E9FS84"/>
<keyword evidence="2" id="KW-1185">Reference proteome</keyword>
<evidence type="ECO:0000313" key="3">
    <source>
        <dbReference type="WBParaSite" id="Bm17098.1"/>
    </source>
</evidence>
<dbReference type="Proteomes" id="UP000006672">
    <property type="component" value="Unassembled WGS sequence"/>
</dbReference>
<accession>A0A4E9FS84</accession>
<evidence type="ECO:0000313" key="1">
    <source>
        <dbReference type="EMBL" id="VIO99786.1"/>
    </source>
</evidence>
<proteinExistence type="predicted"/>
<protein>
    <submittedName>
        <fullName evidence="1 3">Uncharacterized protein</fullName>
    </submittedName>
</protein>
<organism evidence="1">
    <name type="scientific">Brugia malayi</name>
    <name type="common">Filarial nematode worm</name>
    <dbReference type="NCBI Taxonomy" id="6279"/>
    <lineage>
        <taxon>Eukaryota</taxon>
        <taxon>Metazoa</taxon>
        <taxon>Ecdysozoa</taxon>
        <taxon>Nematoda</taxon>
        <taxon>Chromadorea</taxon>
        <taxon>Rhabditida</taxon>
        <taxon>Spirurina</taxon>
        <taxon>Spiruromorpha</taxon>
        <taxon>Filarioidea</taxon>
        <taxon>Onchocercidae</taxon>
        <taxon>Brugia</taxon>
    </lineage>
</organism>